<sequence>RIFEPFFTTKGVGEGTGLGLDVVHRIVQKMRGLVTVKSAPGDTRFQVRIPIQAAM</sequence>
<dbReference type="PANTHER" id="PTHR43065">
    <property type="entry name" value="SENSOR HISTIDINE KINASE"/>
    <property type="match status" value="1"/>
</dbReference>
<evidence type="ECO:0000313" key="5">
    <source>
        <dbReference type="Proteomes" id="UP000567293"/>
    </source>
</evidence>
<keyword evidence="4" id="KW-0418">Kinase</keyword>
<dbReference type="PANTHER" id="PTHR43065:SF48">
    <property type="entry name" value="HISTIDINE KINASE"/>
    <property type="match status" value="1"/>
</dbReference>
<evidence type="ECO:0000259" key="3">
    <source>
        <dbReference type="PROSITE" id="PS50109"/>
    </source>
</evidence>
<comment type="catalytic activity">
    <reaction evidence="1">
        <text>ATP + protein L-histidine = ADP + protein N-phospho-L-histidine.</text>
        <dbReference type="EC" id="2.7.13.3"/>
    </reaction>
</comment>
<keyword evidence="5" id="KW-1185">Reference proteome</keyword>
<keyword evidence="4" id="KW-0808">Transferase</keyword>
<gene>
    <name evidence="4" type="ORF">HRJ53_03910</name>
</gene>
<dbReference type="Gene3D" id="3.30.565.10">
    <property type="entry name" value="Histidine kinase-like ATPase, C-terminal domain"/>
    <property type="match status" value="1"/>
</dbReference>
<dbReference type="InterPro" id="IPR003594">
    <property type="entry name" value="HATPase_dom"/>
</dbReference>
<dbReference type="GO" id="GO:0004673">
    <property type="term" value="F:protein histidine kinase activity"/>
    <property type="evidence" value="ECO:0007669"/>
    <property type="project" value="UniProtKB-EC"/>
</dbReference>
<accession>A0A7V8SVF2</accession>
<dbReference type="InterPro" id="IPR004358">
    <property type="entry name" value="Sig_transdc_His_kin-like_C"/>
</dbReference>
<evidence type="ECO:0000256" key="2">
    <source>
        <dbReference type="ARBA" id="ARBA00012438"/>
    </source>
</evidence>
<organism evidence="4 5">
    <name type="scientific">Candidatus Acidiferrum panamense</name>
    <dbReference type="NCBI Taxonomy" id="2741543"/>
    <lineage>
        <taxon>Bacteria</taxon>
        <taxon>Pseudomonadati</taxon>
        <taxon>Acidobacteriota</taxon>
        <taxon>Terriglobia</taxon>
        <taxon>Candidatus Acidiferrales</taxon>
        <taxon>Candidatus Acidiferrum</taxon>
    </lineage>
</organism>
<evidence type="ECO:0000313" key="4">
    <source>
        <dbReference type="EMBL" id="MBA0084120.1"/>
    </source>
</evidence>
<proteinExistence type="predicted"/>
<dbReference type="EC" id="2.7.13.3" evidence="2"/>
<dbReference type="PROSITE" id="PS50109">
    <property type="entry name" value="HIS_KIN"/>
    <property type="match status" value="1"/>
</dbReference>
<comment type="caution">
    <text evidence="4">The sequence shown here is derived from an EMBL/GenBank/DDBJ whole genome shotgun (WGS) entry which is preliminary data.</text>
</comment>
<dbReference type="AlphaFoldDB" id="A0A7V8SVF2"/>
<dbReference type="InterPro" id="IPR036890">
    <property type="entry name" value="HATPase_C_sf"/>
</dbReference>
<protein>
    <recommendedName>
        <fullName evidence="2">histidine kinase</fullName>
        <ecNumber evidence="2">2.7.13.3</ecNumber>
    </recommendedName>
</protein>
<dbReference type="Pfam" id="PF02518">
    <property type="entry name" value="HATPase_c"/>
    <property type="match status" value="1"/>
</dbReference>
<dbReference type="InterPro" id="IPR005467">
    <property type="entry name" value="His_kinase_dom"/>
</dbReference>
<dbReference type="SUPFAM" id="SSF55874">
    <property type="entry name" value="ATPase domain of HSP90 chaperone/DNA topoisomerase II/histidine kinase"/>
    <property type="match status" value="1"/>
</dbReference>
<dbReference type="Proteomes" id="UP000567293">
    <property type="component" value="Unassembled WGS sequence"/>
</dbReference>
<evidence type="ECO:0000256" key="1">
    <source>
        <dbReference type="ARBA" id="ARBA00000085"/>
    </source>
</evidence>
<dbReference type="PRINTS" id="PR00344">
    <property type="entry name" value="BCTRLSENSOR"/>
</dbReference>
<dbReference type="EMBL" id="JACDQQ010000381">
    <property type="protein sequence ID" value="MBA0084120.1"/>
    <property type="molecule type" value="Genomic_DNA"/>
</dbReference>
<feature type="domain" description="Histidine kinase" evidence="3">
    <location>
        <begin position="1"/>
        <end position="53"/>
    </location>
</feature>
<reference evidence="4" key="1">
    <citation type="submission" date="2020-06" db="EMBL/GenBank/DDBJ databases">
        <title>Legume-microbial interactions unlock mineral nutrients during tropical forest succession.</title>
        <authorList>
            <person name="Epihov D.Z."/>
        </authorList>
    </citation>
    <scope>NUCLEOTIDE SEQUENCE [LARGE SCALE GENOMIC DNA]</scope>
    <source>
        <strain evidence="4">Pan2503</strain>
    </source>
</reference>
<feature type="non-terminal residue" evidence="4">
    <location>
        <position position="1"/>
    </location>
</feature>
<name>A0A7V8SVF2_9BACT</name>